<proteinExistence type="predicted"/>
<dbReference type="InterPro" id="IPR006558">
    <property type="entry name" value="LamG-like"/>
</dbReference>
<dbReference type="Gene3D" id="2.60.120.200">
    <property type="match status" value="1"/>
</dbReference>
<dbReference type="Gene3D" id="3.60.10.10">
    <property type="entry name" value="Endonuclease/exonuclease/phosphatase"/>
    <property type="match status" value="1"/>
</dbReference>
<dbReference type="SUPFAM" id="SSF56219">
    <property type="entry name" value="DNase I-like"/>
    <property type="match status" value="1"/>
</dbReference>
<gene>
    <name evidence="4" type="ORF">SAMN05660461_6197</name>
</gene>
<keyword evidence="4" id="KW-0255">Endonuclease</keyword>
<dbReference type="STRING" id="393003.SAMN05660461_6197"/>
<dbReference type="SUPFAM" id="SSF49899">
    <property type="entry name" value="Concanavalin A-like lectins/glucanases"/>
    <property type="match status" value="1"/>
</dbReference>
<dbReference type="GO" id="GO:0005975">
    <property type="term" value="P:carbohydrate metabolic process"/>
    <property type="evidence" value="ECO:0007669"/>
    <property type="project" value="UniProtKB-ARBA"/>
</dbReference>
<dbReference type="InterPro" id="IPR029456">
    <property type="entry name" value="Sialidase_N"/>
</dbReference>
<dbReference type="PANTHER" id="PTHR41349:SF1">
    <property type="entry name" value="PROTEIN CBG08683"/>
    <property type="match status" value="1"/>
</dbReference>
<keyword evidence="1" id="KW-0732">Signal</keyword>
<evidence type="ECO:0000256" key="1">
    <source>
        <dbReference type="ARBA" id="ARBA00022729"/>
    </source>
</evidence>
<accession>A0A1T5PC09</accession>
<evidence type="ECO:0000259" key="3">
    <source>
        <dbReference type="SMART" id="SM00560"/>
    </source>
</evidence>
<protein>
    <submittedName>
        <fullName evidence="4">Endonuclease/Exonuclease/phosphatase family protein</fullName>
    </submittedName>
</protein>
<dbReference type="GO" id="GO:0004527">
    <property type="term" value="F:exonuclease activity"/>
    <property type="evidence" value="ECO:0007669"/>
    <property type="project" value="UniProtKB-KW"/>
</dbReference>
<reference evidence="4 5" key="1">
    <citation type="submission" date="2017-02" db="EMBL/GenBank/DDBJ databases">
        <authorList>
            <person name="Peterson S.W."/>
        </authorList>
    </citation>
    <scope>NUCLEOTIDE SEQUENCE [LARGE SCALE GENOMIC DNA]</scope>
    <source>
        <strain evidence="4 5">DSM 18108</strain>
    </source>
</reference>
<dbReference type="SMART" id="SM00560">
    <property type="entry name" value="LamGL"/>
    <property type="match status" value="1"/>
</dbReference>
<keyword evidence="4" id="KW-0269">Exonuclease</keyword>
<dbReference type="Pfam" id="PF14873">
    <property type="entry name" value="BNR_assoc_N"/>
    <property type="match status" value="1"/>
</dbReference>
<keyword evidence="5" id="KW-1185">Reference proteome</keyword>
<evidence type="ECO:0000313" key="4">
    <source>
        <dbReference type="EMBL" id="SKD10290.1"/>
    </source>
</evidence>
<dbReference type="GO" id="GO:0004553">
    <property type="term" value="F:hydrolase activity, hydrolyzing O-glycosyl compounds"/>
    <property type="evidence" value="ECO:0007669"/>
    <property type="project" value="UniProtKB-ARBA"/>
</dbReference>
<evidence type="ECO:0000313" key="5">
    <source>
        <dbReference type="Proteomes" id="UP000190166"/>
    </source>
</evidence>
<dbReference type="GO" id="GO:0004519">
    <property type="term" value="F:endonuclease activity"/>
    <property type="evidence" value="ECO:0007669"/>
    <property type="project" value="UniProtKB-KW"/>
</dbReference>
<dbReference type="AlphaFoldDB" id="A0A1T5PC09"/>
<evidence type="ECO:0000256" key="2">
    <source>
        <dbReference type="ARBA" id="ARBA00023157"/>
    </source>
</evidence>
<dbReference type="InterPro" id="IPR013320">
    <property type="entry name" value="ConA-like_dom_sf"/>
</dbReference>
<name>A0A1T5PC09_9BACT</name>
<feature type="domain" description="LamG-like jellyroll fold" evidence="3">
    <location>
        <begin position="54"/>
        <end position="178"/>
    </location>
</feature>
<dbReference type="Gene3D" id="2.60.40.1290">
    <property type="match status" value="2"/>
</dbReference>
<dbReference type="EMBL" id="FUZZ01000006">
    <property type="protein sequence ID" value="SKD10290.1"/>
    <property type="molecule type" value="Genomic_DNA"/>
</dbReference>
<sequence length="685" mass="76101">MKIDLCFRYWKKVSLTGICIIAGVLVSRAQTGNQALLLDGNDNNPCIGMDIIRKQWTVEAWIKGNDNIWKAKEVIIGGGEYSEYPHVDNRPLMIQNGHLHSEKAHITATGILDSNWHHVAATCNGAETKLYLDGREVGRAKGAVDILPGAIGTNDMDSSTFGGCIDEVRIWTVALSPAAIRQWMYQPLSARHPGFKALKGYYTFDDMQDDVSLNLVGKGHQAYHMRNTRKNYKGKLPLATLVKNDNPLFKTPTGKQQLFNAVTIQSEWDADQGSTNDQVLKLRIVANGSKDPLKLTALQLDLSRNTNLSDIAAVHVYYAGKSPRSATRKELSGSGKVPQQRMQIILPPADGYTLQDGVNYFLVTFDVKKEAVAGDTLYADVASFALNGVAYTPQAAHSNIVKTVVSSSATSPYTVKLLQWNIWHGGVHVGNNGPNRIKELLLRTNADIISMQEAYGTQQFLNDTLEFHLQTSAPGANLALFSRYPLEKHSSNDNFKSNTAVVQLPGNRKVLIGNWWLRYAYKHEYTDFYPIPGLNTNDWVKEDSELAVTDARKNLEQDIDPVVTEDTSLPVILAGDFNSGSHLDWTERAAFLHYGYGPVLLPASRFMLERGYRDSYRELQPNEVTHQGGTFAAIYGHLQTSRIDFIYYKGPGIKAVSSKIIRTAPEIDDVWASDHAAVLTVFDIR</sequence>
<keyword evidence="4" id="KW-0540">Nuclease</keyword>
<dbReference type="Pfam" id="PF03372">
    <property type="entry name" value="Exo_endo_phos"/>
    <property type="match status" value="1"/>
</dbReference>
<dbReference type="InterPro" id="IPR036691">
    <property type="entry name" value="Endo/exonu/phosph_ase_sf"/>
</dbReference>
<dbReference type="Proteomes" id="UP000190166">
    <property type="component" value="Unassembled WGS sequence"/>
</dbReference>
<keyword evidence="2" id="KW-1015">Disulfide bond</keyword>
<organism evidence="4 5">
    <name type="scientific">Chitinophaga ginsengisegetis</name>
    <dbReference type="NCBI Taxonomy" id="393003"/>
    <lineage>
        <taxon>Bacteria</taxon>
        <taxon>Pseudomonadati</taxon>
        <taxon>Bacteroidota</taxon>
        <taxon>Chitinophagia</taxon>
        <taxon>Chitinophagales</taxon>
        <taxon>Chitinophagaceae</taxon>
        <taxon>Chitinophaga</taxon>
    </lineage>
</organism>
<dbReference type="Pfam" id="PF13385">
    <property type="entry name" value="Laminin_G_3"/>
    <property type="match status" value="1"/>
</dbReference>
<dbReference type="RefSeq" id="WP_143313756.1">
    <property type="nucleotide sequence ID" value="NZ_FUZZ01000006.1"/>
</dbReference>
<keyword evidence="4" id="KW-0378">Hydrolase</keyword>
<dbReference type="PANTHER" id="PTHR41349">
    <property type="match status" value="1"/>
</dbReference>
<dbReference type="InterPro" id="IPR005135">
    <property type="entry name" value="Endo/exonuclease/phosphatase"/>
</dbReference>